<dbReference type="SUPFAM" id="SSF51735">
    <property type="entry name" value="NAD(P)-binding Rossmann-fold domains"/>
    <property type="match status" value="1"/>
</dbReference>
<accession>A0A9P7VP98</accession>
<evidence type="ECO:0000256" key="1">
    <source>
        <dbReference type="ARBA" id="ARBA00023002"/>
    </source>
</evidence>
<comment type="caution">
    <text evidence="2">The sequence shown here is derived from an EMBL/GenBank/DDBJ whole genome shotgun (WGS) entry which is preliminary data.</text>
</comment>
<dbReference type="InterPro" id="IPR036291">
    <property type="entry name" value="NAD(P)-bd_dom_sf"/>
</dbReference>
<dbReference type="PANTHER" id="PTHR43157">
    <property type="entry name" value="PHOSPHATIDYLINOSITOL-GLYCAN BIOSYNTHESIS CLASS F PROTEIN-RELATED"/>
    <property type="match status" value="1"/>
</dbReference>
<dbReference type="GeneID" id="66106575"/>
<dbReference type="Pfam" id="PF00106">
    <property type="entry name" value="adh_short"/>
    <property type="match status" value="1"/>
</dbReference>
<dbReference type="AlphaFoldDB" id="A0A9P7VP98"/>
<organism evidence="2 3">
    <name type="scientific">Guyanagaster necrorhizus</name>
    <dbReference type="NCBI Taxonomy" id="856835"/>
    <lineage>
        <taxon>Eukaryota</taxon>
        <taxon>Fungi</taxon>
        <taxon>Dikarya</taxon>
        <taxon>Basidiomycota</taxon>
        <taxon>Agaricomycotina</taxon>
        <taxon>Agaricomycetes</taxon>
        <taxon>Agaricomycetidae</taxon>
        <taxon>Agaricales</taxon>
        <taxon>Marasmiineae</taxon>
        <taxon>Physalacriaceae</taxon>
        <taxon>Guyanagaster</taxon>
    </lineage>
</organism>
<gene>
    <name evidence="2" type="ORF">BT62DRAFT_921191</name>
</gene>
<proteinExistence type="predicted"/>
<sequence length="171" mass="19091">MNPGRIILACWSEERGQAALEGPRNDTGYQKAELWLVDLSRFSSVTAFANKFEADGGHLDIHVLNAGIAPDKIYRPTSDGWESSLQINNIASSLLASSTYFFVTPFRLVHQSQSSSMPSGFRESELRRGVKDTWYMALAEWTMVELIGSSTEEGSRQPFGLPLEVERMRSV</sequence>
<dbReference type="PANTHER" id="PTHR43157:SF31">
    <property type="entry name" value="PHOSPHATIDYLINOSITOL-GLYCAN BIOSYNTHESIS CLASS F PROTEIN"/>
    <property type="match status" value="1"/>
</dbReference>
<dbReference type="Gene3D" id="3.40.50.720">
    <property type="entry name" value="NAD(P)-binding Rossmann-like Domain"/>
    <property type="match status" value="1"/>
</dbReference>
<dbReference type="InterPro" id="IPR002347">
    <property type="entry name" value="SDR_fam"/>
</dbReference>
<dbReference type="OrthoDB" id="542013at2759"/>
<dbReference type="EMBL" id="MU250540">
    <property type="protein sequence ID" value="KAG7444369.1"/>
    <property type="molecule type" value="Genomic_DNA"/>
</dbReference>
<reference evidence="2" key="1">
    <citation type="submission" date="2020-11" db="EMBL/GenBank/DDBJ databases">
        <title>Adaptations for nitrogen fixation in a non-lichenized fungal sporocarp promotes dispersal by wood-feeding termites.</title>
        <authorList>
            <consortium name="DOE Joint Genome Institute"/>
            <person name="Koch R.A."/>
            <person name="Yoon G."/>
            <person name="Arayal U."/>
            <person name="Lail K."/>
            <person name="Amirebrahimi M."/>
            <person name="Labutti K."/>
            <person name="Lipzen A."/>
            <person name="Riley R."/>
            <person name="Barry K."/>
            <person name="Henrissat B."/>
            <person name="Grigoriev I.V."/>
            <person name="Herr J.R."/>
            <person name="Aime M.C."/>
        </authorList>
    </citation>
    <scope>NUCLEOTIDE SEQUENCE</scope>
    <source>
        <strain evidence="2">MCA 3950</strain>
    </source>
</reference>
<evidence type="ECO:0000313" key="2">
    <source>
        <dbReference type="EMBL" id="KAG7444369.1"/>
    </source>
</evidence>
<protein>
    <submittedName>
        <fullName evidence="2">Uncharacterized protein</fullName>
    </submittedName>
</protein>
<keyword evidence="3" id="KW-1185">Reference proteome</keyword>
<dbReference type="GO" id="GO:0016491">
    <property type="term" value="F:oxidoreductase activity"/>
    <property type="evidence" value="ECO:0007669"/>
    <property type="project" value="UniProtKB-KW"/>
</dbReference>
<dbReference type="RefSeq" id="XP_043037869.1">
    <property type="nucleotide sequence ID" value="XM_043184278.1"/>
</dbReference>
<keyword evidence="1" id="KW-0560">Oxidoreductase</keyword>
<evidence type="ECO:0000313" key="3">
    <source>
        <dbReference type="Proteomes" id="UP000812287"/>
    </source>
</evidence>
<name>A0A9P7VP98_9AGAR</name>
<dbReference type="Proteomes" id="UP000812287">
    <property type="component" value="Unassembled WGS sequence"/>
</dbReference>